<organism evidence="1">
    <name type="scientific">Anguilla anguilla</name>
    <name type="common">European freshwater eel</name>
    <name type="synonym">Muraena anguilla</name>
    <dbReference type="NCBI Taxonomy" id="7936"/>
    <lineage>
        <taxon>Eukaryota</taxon>
        <taxon>Metazoa</taxon>
        <taxon>Chordata</taxon>
        <taxon>Craniata</taxon>
        <taxon>Vertebrata</taxon>
        <taxon>Euteleostomi</taxon>
        <taxon>Actinopterygii</taxon>
        <taxon>Neopterygii</taxon>
        <taxon>Teleostei</taxon>
        <taxon>Anguilliformes</taxon>
        <taxon>Anguillidae</taxon>
        <taxon>Anguilla</taxon>
    </lineage>
</organism>
<proteinExistence type="predicted"/>
<name>A0A0E9QTP2_ANGAN</name>
<accession>A0A0E9QTP2</accession>
<dbReference type="EMBL" id="GBXM01088363">
    <property type="protein sequence ID" value="JAH20214.1"/>
    <property type="molecule type" value="Transcribed_RNA"/>
</dbReference>
<sequence length="22" mass="2661">MHPGPLVRWAVLLPSRICRRFR</sequence>
<evidence type="ECO:0000313" key="1">
    <source>
        <dbReference type="EMBL" id="JAH20214.1"/>
    </source>
</evidence>
<reference evidence="1" key="1">
    <citation type="submission" date="2014-11" db="EMBL/GenBank/DDBJ databases">
        <authorList>
            <person name="Amaro Gonzalez C."/>
        </authorList>
    </citation>
    <scope>NUCLEOTIDE SEQUENCE</scope>
</reference>
<reference evidence="1" key="2">
    <citation type="journal article" date="2015" name="Fish Shellfish Immunol.">
        <title>Early steps in the European eel (Anguilla anguilla)-Vibrio vulnificus interaction in the gills: Role of the RtxA13 toxin.</title>
        <authorList>
            <person name="Callol A."/>
            <person name="Pajuelo D."/>
            <person name="Ebbesson L."/>
            <person name="Teles M."/>
            <person name="MacKenzie S."/>
            <person name="Amaro C."/>
        </authorList>
    </citation>
    <scope>NUCLEOTIDE SEQUENCE</scope>
</reference>
<protein>
    <submittedName>
        <fullName evidence="1">Uncharacterized protein</fullName>
    </submittedName>
</protein>
<dbReference type="AlphaFoldDB" id="A0A0E9QTP2"/>